<proteinExistence type="predicted"/>
<keyword evidence="1" id="KW-0812">Transmembrane</keyword>
<feature type="transmembrane region" description="Helical" evidence="1">
    <location>
        <begin position="20"/>
        <end position="43"/>
    </location>
</feature>
<evidence type="ECO:0008006" key="4">
    <source>
        <dbReference type="Google" id="ProtNLM"/>
    </source>
</evidence>
<gene>
    <name evidence="2" type="ORF">IW967_00365</name>
</gene>
<comment type="caution">
    <text evidence="2">The sequence shown here is derived from an EMBL/GenBank/DDBJ whole genome shotgun (WGS) entry which is preliminary data.</text>
</comment>
<dbReference type="Proteomes" id="UP000642910">
    <property type="component" value="Unassembled WGS sequence"/>
</dbReference>
<reference evidence="2 3" key="1">
    <citation type="submission" date="2020-11" db="EMBL/GenBank/DDBJ databases">
        <title>Genomic insight of Alicyclobacillus mali FL 18 reveals a new arsenic-resistant strain, with potential in environmental biotechnology.</title>
        <authorList>
            <person name="Fiorentino G."/>
            <person name="Gallo G."/>
            <person name="Aulitto M."/>
        </authorList>
    </citation>
    <scope>NUCLEOTIDE SEQUENCE [LARGE SCALE GENOMIC DNA]</scope>
    <source>
        <strain evidence="2 3">FL 18</strain>
    </source>
</reference>
<keyword evidence="1" id="KW-0472">Membrane</keyword>
<name>A0ABS0EZ78_9BACL</name>
<sequence>MRWLHDWLATGVSWLEVAELPWWWIVLAIVVPGTAVAFCACFVDEEPLSECLFVILLWPLIYAFGIVFEVLKGFDWAIRRFKELRSR</sequence>
<keyword evidence="3" id="KW-1185">Reference proteome</keyword>
<evidence type="ECO:0000256" key="1">
    <source>
        <dbReference type="SAM" id="Phobius"/>
    </source>
</evidence>
<evidence type="ECO:0000313" key="3">
    <source>
        <dbReference type="Proteomes" id="UP000642910"/>
    </source>
</evidence>
<organism evidence="2 3">
    <name type="scientific">Alicyclobacillus mali</name>
    <name type="common">ex Roth et al. 2021</name>
    <dbReference type="NCBI Taxonomy" id="1123961"/>
    <lineage>
        <taxon>Bacteria</taxon>
        <taxon>Bacillati</taxon>
        <taxon>Bacillota</taxon>
        <taxon>Bacilli</taxon>
        <taxon>Bacillales</taxon>
        <taxon>Alicyclobacillaceae</taxon>
        <taxon>Alicyclobacillus</taxon>
    </lineage>
</organism>
<protein>
    <recommendedName>
        <fullName evidence="4">DUF4282 domain-containing protein</fullName>
    </recommendedName>
</protein>
<feature type="transmembrane region" description="Helical" evidence="1">
    <location>
        <begin position="50"/>
        <end position="71"/>
    </location>
</feature>
<dbReference type="RefSeq" id="WP_195866745.1">
    <property type="nucleotide sequence ID" value="NZ_JADPKZ010000011.1"/>
</dbReference>
<accession>A0ABS0EZ78</accession>
<dbReference type="EMBL" id="JADPKZ010000011">
    <property type="protein sequence ID" value="MBF8376346.1"/>
    <property type="molecule type" value="Genomic_DNA"/>
</dbReference>
<keyword evidence="1" id="KW-1133">Transmembrane helix</keyword>
<evidence type="ECO:0000313" key="2">
    <source>
        <dbReference type="EMBL" id="MBF8376346.1"/>
    </source>
</evidence>